<accession>A0ABR2P5F3</accession>
<dbReference type="EMBL" id="JBBPBN010000079">
    <property type="protein sequence ID" value="KAK8983675.1"/>
    <property type="molecule type" value="Genomic_DNA"/>
</dbReference>
<organism evidence="1 2">
    <name type="scientific">Hibiscus sabdariffa</name>
    <name type="common">roselle</name>
    <dbReference type="NCBI Taxonomy" id="183260"/>
    <lineage>
        <taxon>Eukaryota</taxon>
        <taxon>Viridiplantae</taxon>
        <taxon>Streptophyta</taxon>
        <taxon>Embryophyta</taxon>
        <taxon>Tracheophyta</taxon>
        <taxon>Spermatophyta</taxon>
        <taxon>Magnoliopsida</taxon>
        <taxon>eudicotyledons</taxon>
        <taxon>Gunneridae</taxon>
        <taxon>Pentapetalae</taxon>
        <taxon>rosids</taxon>
        <taxon>malvids</taxon>
        <taxon>Malvales</taxon>
        <taxon>Malvaceae</taxon>
        <taxon>Malvoideae</taxon>
        <taxon>Hibiscus</taxon>
    </lineage>
</organism>
<dbReference type="SUPFAM" id="SSF57924">
    <property type="entry name" value="Inhibitor of apoptosis (IAP) repeat"/>
    <property type="match status" value="1"/>
</dbReference>
<evidence type="ECO:0000313" key="1">
    <source>
        <dbReference type="EMBL" id="KAK8983675.1"/>
    </source>
</evidence>
<keyword evidence="2" id="KW-1185">Reference proteome</keyword>
<name>A0ABR2P5F3_9ROSI</name>
<dbReference type="Proteomes" id="UP001396334">
    <property type="component" value="Unassembled WGS sequence"/>
</dbReference>
<protein>
    <submittedName>
        <fullName evidence="1">Uncharacterized protein</fullName>
    </submittedName>
</protein>
<reference evidence="1 2" key="1">
    <citation type="journal article" date="2024" name="G3 (Bethesda)">
        <title>Genome assembly of Hibiscus sabdariffa L. provides insights into metabolisms of medicinal natural products.</title>
        <authorList>
            <person name="Kim T."/>
        </authorList>
    </citation>
    <scope>NUCLEOTIDE SEQUENCE [LARGE SCALE GENOMIC DNA]</scope>
    <source>
        <strain evidence="1">TK-2024</strain>
        <tissue evidence="1">Old leaves</tissue>
    </source>
</reference>
<comment type="caution">
    <text evidence="1">The sequence shown here is derived from an EMBL/GenBank/DDBJ whole genome shotgun (WGS) entry which is preliminary data.</text>
</comment>
<evidence type="ECO:0000313" key="2">
    <source>
        <dbReference type="Proteomes" id="UP001396334"/>
    </source>
</evidence>
<gene>
    <name evidence="1" type="ORF">V6N11_009464</name>
</gene>
<proteinExistence type="predicted"/>
<sequence length="79" mass="8955">MSVVLGSETSEKTLFTSDSPRVVICVHCVLQLFPYGFVDHPLPIHSRLSFECSRHDIDAAITEINTQYRHSANYEEKST</sequence>